<dbReference type="InterPro" id="IPR038765">
    <property type="entry name" value="Papain-like_cys_pep_sf"/>
</dbReference>
<dbReference type="Pfam" id="PF01841">
    <property type="entry name" value="Transglut_core"/>
    <property type="match status" value="1"/>
</dbReference>
<sequence>MKWSHVVFVVMGWMVGQQLALAQSPSATKPVIPPTLDATLQEALRTAPDQSRWPNSHYVKLLDLGELTVEPDGTTIGIYRETYKLFDRAARALAEVHLPFNSSFQELTLVSARTIEPDGKVLTVPLNSLRQEGVESDYPLYDDAVAIGFSMPGIQDNCVIDYTYKIVTHPTFFPGLVTAYWGFNDAFPVMLSRYTLHVPASMTNLRIRLHHMEGVKTSETISKDGHTKTLTWQMGPLDPIPIETAMPAIGDVRAWMEISSLPDWQAIGRWFYKLCAPQWQSDDAMRQKVAQLLTGLTSPEARASAIYRWVTDHVRYVGLEFGLSAYKPHAAATVFRNLYGDCKDKVILLITMLRLAGIEAQPALLYAGRLRPLTADLPSLTAFNHCIALASVNGKSVWMDPTAEDCPYGVVPDADQGVQALVVSENGGTLQTVPIGTPEQEGADFLITMVIGANGAATVTEKAILEGETARSVRGTWRDLTEDRRKTFVGQLIQQFGISGEINECTLSEKAPEQDAVGLDCHLQAASVGRDAGNLLLLPAFSVLLNQVDARPYSAPKRVWPIVIEHPSHVSDIVSVTLPKGCRVLHLPASVHIEGPLETYDRKVTLSDDGSRVTISDRFVQRNGEVAVADYGKEQQFWGQVIQALQDTLVVQKP</sequence>
<gene>
    <name evidence="4" type="ORF">CCALI_00813</name>
</gene>
<dbReference type="InParanoid" id="S0EW71"/>
<protein>
    <submittedName>
        <fullName evidence="4">Transglutaminase-like enzymes, putative cysteine proteases</fullName>
    </submittedName>
</protein>
<keyword evidence="5" id="KW-1185">Reference proteome</keyword>
<name>S0EW71_CHTCT</name>
<dbReference type="EMBL" id="HF951689">
    <property type="protein sequence ID" value="CCW34637.1"/>
    <property type="molecule type" value="Genomic_DNA"/>
</dbReference>
<dbReference type="Proteomes" id="UP000014227">
    <property type="component" value="Chromosome I"/>
</dbReference>
<keyword evidence="4" id="KW-0645">Protease</keyword>
<keyword evidence="4" id="KW-0378">Hydrolase</keyword>
<evidence type="ECO:0000313" key="4">
    <source>
        <dbReference type="EMBL" id="CCW34637.1"/>
    </source>
</evidence>
<proteinExistence type="predicted"/>
<dbReference type="HOGENOM" id="CLU_029330_0_0_0"/>
<evidence type="ECO:0000313" key="5">
    <source>
        <dbReference type="Proteomes" id="UP000014227"/>
    </source>
</evidence>
<organism evidence="4 5">
    <name type="scientific">Chthonomonas calidirosea (strain DSM 23976 / ICMP 18418 / T49)</name>
    <dbReference type="NCBI Taxonomy" id="1303518"/>
    <lineage>
        <taxon>Bacteria</taxon>
        <taxon>Bacillati</taxon>
        <taxon>Armatimonadota</taxon>
        <taxon>Chthonomonadia</taxon>
        <taxon>Chthonomonadales</taxon>
        <taxon>Chthonomonadaceae</taxon>
        <taxon>Chthonomonas</taxon>
    </lineage>
</organism>
<dbReference type="OrthoDB" id="9804872at2"/>
<dbReference type="Pfam" id="PF12969">
    <property type="entry name" value="DUF3857"/>
    <property type="match status" value="1"/>
</dbReference>
<dbReference type="InterPro" id="IPR002931">
    <property type="entry name" value="Transglutaminase-like"/>
</dbReference>
<reference evidence="5" key="1">
    <citation type="submission" date="2013-03" db="EMBL/GenBank/DDBJ databases">
        <title>Genome sequence of Chthonomonas calidirosea, the first sequenced genome from the Armatimonadetes phylum (formally candidate division OP10).</title>
        <authorList>
            <person name="Lee K.C.Y."/>
            <person name="Morgan X.C."/>
            <person name="Dunfield P.F."/>
            <person name="Tamas I."/>
            <person name="Houghton K.M."/>
            <person name="Vyssotski M."/>
            <person name="Ryan J.L.J."/>
            <person name="Lagutin K."/>
            <person name="McDonald I.R."/>
            <person name="Stott M.B."/>
        </authorList>
    </citation>
    <scope>NUCLEOTIDE SEQUENCE [LARGE SCALE GENOMIC DNA]</scope>
    <source>
        <strain evidence="5">DSM 23976 / ICMP 18418 / T49</strain>
    </source>
</reference>
<evidence type="ECO:0000256" key="1">
    <source>
        <dbReference type="SAM" id="SignalP"/>
    </source>
</evidence>
<feature type="domain" description="DUF3857" evidence="3">
    <location>
        <begin position="71"/>
        <end position="240"/>
    </location>
</feature>
<dbReference type="AlphaFoldDB" id="S0EW71"/>
<dbReference type="eggNOG" id="COG1305">
    <property type="taxonomic scope" value="Bacteria"/>
</dbReference>
<keyword evidence="1" id="KW-0732">Signal</keyword>
<evidence type="ECO:0000259" key="2">
    <source>
        <dbReference type="Pfam" id="PF01841"/>
    </source>
</evidence>
<dbReference type="InterPro" id="IPR024618">
    <property type="entry name" value="DUF3857"/>
</dbReference>
<dbReference type="KEGG" id="ccz:CCALI_00813"/>
<dbReference type="STRING" id="454171.CP488_00340"/>
<dbReference type="GO" id="GO:0008233">
    <property type="term" value="F:peptidase activity"/>
    <property type="evidence" value="ECO:0007669"/>
    <property type="project" value="UniProtKB-KW"/>
</dbReference>
<feature type="chain" id="PRO_5004496505" evidence="1">
    <location>
        <begin position="23"/>
        <end position="654"/>
    </location>
</feature>
<feature type="signal peptide" evidence="1">
    <location>
        <begin position="1"/>
        <end position="22"/>
    </location>
</feature>
<accession>S0EW71</accession>
<dbReference type="Gene3D" id="2.60.120.1130">
    <property type="match status" value="1"/>
</dbReference>
<dbReference type="Gene3D" id="3.10.620.30">
    <property type="match status" value="1"/>
</dbReference>
<dbReference type="Gene3D" id="2.60.40.3140">
    <property type="match status" value="1"/>
</dbReference>
<dbReference type="SUPFAM" id="SSF54001">
    <property type="entry name" value="Cysteine proteinases"/>
    <property type="match status" value="1"/>
</dbReference>
<dbReference type="GO" id="GO:0006508">
    <property type="term" value="P:proteolysis"/>
    <property type="evidence" value="ECO:0007669"/>
    <property type="project" value="UniProtKB-KW"/>
</dbReference>
<evidence type="ECO:0000259" key="3">
    <source>
        <dbReference type="Pfam" id="PF12969"/>
    </source>
</evidence>
<feature type="domain" description="Transglutaminase-like" evidence="2">
    <location>
        <begin position="289"/>
        <end position="367"/>
    </location>
</feature>
<dbReference type="RefSeq" id="WP_016482195.1">
    <property type="nucleotide sequence ID" value="NC_021487.1"/>
</dbReference>
<dbReference type="PATRIC" id="fig|1303518.3.peg.822"/>